<organism evidence="2 3">
    <name type="scientific">Talaromyces amestolkiae</name>
    <dbReference type="NCBI Taxonomy" id="1196081"/>
    <lineage>
        <taxon>Eukaryota</taxon>
        <taxon>Fungi</taxon>
        <taxon>Dikarya</taxon>
        <taxon>Ascomycota</taxon>
        <taxon>Pezizomycotina</taxon>
        <taxon>Eurotiomycetes</taxon>
        <taxon>Eurotiomycetidae</taxon>
        <taxon>Eurotiales</taxon>
        <taxon>Trichocomaceae</taxon>
        <taxon>Talaromyces</taxon>
        <taxon>Talaromyces sect. Talaromyces</taxon>
    </lineage>
</organism>
<dbReference type="OrthoDB" id="4226031at2759"/>
<dbReference type="Proteomes" id="UP000249363">
    <property type="component" value="Unassembled WGS sequence"/>
</dbReference>
<evidence type="ECO:0000313" key="3">
    <source>
        <dbReference type="Proteomes" id="UP000249363"/>
    </source>
</evidence>
<dbReference type="STRING" id="1196081.A0A364KT53"/>
<evidence type="ECO:0000256" key="1">
    <source>
        <dbReference type="SAM" id="MobiDB-lite"/>
    </source>
</evidence>
<feature type="compositionally biased region" description="Basic and acidic residues" evidence="1">
    <location>
        <begin position="60"/>
        <end position="77"/>
    </location>
</feature>
<feature type="region of interest" description="Disordered" evidence="1">
    <location>
        <begin position="183"/>
        <end position="244"/>
    </location>
</feature>
<dbReference type="EMBL" id="MIKG01000004">
    <property type="protein sequence ID" value="RAO66734.1"/>
    <property type="molecule type" value="Genomic_DNA"/>
</dbReference>
<name>A0A364KT53_TALAM</name>
<comment type="caution">
    <text evidence="2">The sequence shown here is derived from an EMBL/GenBank/DDBJ whole genome shotgun (WGS) entry which is preliminary data.</text>
</comment>
<sequence>MNQITISSDSDSDASVFATSTTTNRHPHPQSSHHHHHHYTQHPTLPINTANNNNNNPTSDKPDKRKTTTHHTHETMHLSHTILSSKELLLLHSLAANESVPRTRRRLWAQVIEADDPVKAEKLLYDGAPSLGPSGLSGAGGGGGGGGEGGTTVVGGLRVAAGNVVDVVEMGDGDGWERLRVKKSASRSPIVNKTSSSPGGSSKKGLQSRRVVSGERSGSPLASPVVRRGGRRIEDDGDVDMDIS</sequence>
<dbReference type="AlphaFoldDB" id="A0A364KT53"/>
<dbReference type="RefSeq" id="XP_040731250.1">
    <property type="nucleotide sequence ID" value="XM_040874925.1"/>
</dbReference>
<feature type="compositionally biased region" description="Basic residues" evidence="1">
    <location>
        <begin position="25"/>
        <end position="40"/>
    </location>
</feature>
<protein>
    <submittedName>
        <fullName evidence="2">Uncharacterized protein</fullName>
    </submittedName>
</protein>
<accession>A0A364KT53</accession>
<evidence type="ECO:0000313" key="2">
    <source>
        <dbReference type="EMBL" id="RAO66734.1"/>
    </source>
</evidence>
<proteinExistence type="predicted"/>
<feature type="compositionally biased region" description="Low complexity" evidence="1">
    <location>
        <begin position="193"/>
        <end position="219"/>
    </location>
</feature>
<feature type="compositionally biased region" description="Acidic residues" evidence="1">
    <location>
        <begin position="235"/>
        <end position="244"/>
    </location>
</feature>
<dbReference type="GeneID" id="63791962"/>
<feature type="compositionally biased region" description="Low complexity" evidence="1">
    <location>
        <begin position="1"/>
        <end position="23"/>
    </location>
</feature>
<gene>
    <name evidence="2" type="ORF">BHQ10_002746</name>
</gene>
<reference evidence="2 3" key="1">
    <citation type="journal article" date="2017" name="Biotechnol. Biofuels">
        <title>Differential beta-glucosidase expression as a function of carbon source availability in Talaromyces amestolkiae: a genomic and proteomic approach.</title>
        <authorList>
            <person name="de Eugenio L.I."/>
            <person name="Mendez-Liter J.A."/>
            <person name="Nieto-Dominguez M."/>
            <person name="Alonso L."/>
            <person name="Gil-Munoz J."/>
            <person name="Barriuso J."/>
            <person name="Prieto A."/>
            <person name="Martinez M.J."/>
        </authorList>
    </citation>
    <scope>NUCLEOTIDE SEQUENCE [LARGE SCALE GENOMIC DNA]</scope>
    <source>
        <strain evidence="2 3">CIB</strain>
    </source>
</reference>
<feature type="region of interest" description="Disordered" evidence="1">
    <location>
        <begin position="1"/>
        <end position="79"/>
    </location>
</feature>
<keyword evidence="3" id="KW-1185">Reference proteome</keyword>